<protein>
    <submittedName>
        <fullName evidence="1">Uncharacterized protein</fullName>
    </submittedName>
</protein>
<sequence length="78" mass="9414">MTRSKNWWIEVTEDKPWIVYSNRLLTRAEALARLTRSNPHLRVVGCEPYVQPRPTVWSGRNAYRDANPNWWERLYGRK</sequence>
<reference evidence="1 2" key="1">
    <citation type="submission" date="2016-11" db="EMBL/GenBank/DDBJ databases">
        <authorList>
            <consortium name="Pathogen Informatics"/>
        </authorList>
    </citation>
    <scope>NUCLEOTIDE SEQUENCE [LARGE SCALE GENOMIC DNA]</scope>
    <source>
        <strain evidence="1 2">104</strain>
    </source>
</reference>
<accession>A0AB38CVN2</accession>
<gene>
    <name evidence="1" type="ORF">SAMEA2070301_01300</name>
</gene>
<name>A0AB38CVN2_9MYCO</name>
<dbReference type="Proteomes" id="UP000185210">
    <property type="component" value="Unassembled WGS sequence"/>
</dbReference>
<comment type="caution">
    <text evidence="1">The sequence shown here is derived from an EMBL/GenBank/DDBJ whole genome shotgun (WGS) entry which is preliminary data.</text>
</comment>
<evidence type="ECO:0000313" key="2">
    <source>
        <dbReference type="Proteomes" id="UP000185210"/>
    </source>
</evidence>
<dbReference type="AlphaFoldDB" id="A0AB38CVN2"/>
<evidence type="ECO:0000313" key="1">
    <source>
        <dbReference type="EMBL" id="SIA52152.1"/>
    </source>
</evidence>
<dbReference type="EMBL" id="FSHM01000002">
    <property type="protein sequence ID" value="SIA52152.1"/>
    <property type="molecule type" value="Genomic_DNA"/>
</dbReference>
<organism evidence="1 2">
    <name type="scientific">Mycobacteroides abscessus subsp. abscessus</name>
    <dbReference type="NCBI Taxonomy" id="1185650"/>
    <lineage>
        <taxon>Bacteria</taxon>
        <taxon>Bacillati</taxon>
        <taxon>Actinomycetota</taxon>
        <taxon>Actinomycetes</taxon>
        <taxon>Mycobacteriales</taxon>
        <taxon>Mycobacteriaceae</taxon>
        <taxon>Mycobacteroides</taxon>
        <taxon>Mycobacteroides abscessus</taxon>
    </lineage>
</organism>
<proteinExistence type="predicted"/>